<evidence type="ECO:0000259" key="1">
    <source>
        <dbReference type="Pfam" id="PF18803"/>
    </source>
</evidence>
<feature type="non-terminal residue" evidence="2">
    <location>
        <position position="1"/>
    </location>
</feature>
<feature type="non-terminal residue" evidence="2">
    <location>
        <position position="148"/>
    </location>
</feature>
<dbReference type="InterPro" id="IPR041457">
    <property type="entry name" value="CxC2_KDZ-assoc"/>
</dbReference>
<dbReference type="Proteomes" id="UP001218188">
    <property type="component" value="Unassembled WGS sequence"/>
</dbReference>
<organism evidence="2 3">
    <name type="scientific">Mycena alexandri</name>
    <dbReference type="NCBI Taxonomy" id="1745969"/>
    <lineage>
        <taxon>Eukaryota</taxon>
        <taxon>Fungi</taxon>
        <taxon>Dikarya</taxon>
        <taxon>Basidiomycota</taxon>
        <taxon>Agaricomycotina</taxon>
        <taxon>Agaricomycetes</taxon>
        <taxon>Agaricomycetidae</taxon>
        <taxon>Agaricales</taxon>
        <taxon>Marasmiineae</taxon>
        <taxon>Mycenaceae</taxon>
        <taxon>Mycena</taxon>
    </lineage>
</organism>
<dbReference type="Pfam" id="PF18803">
    <property type="entry name" value="CxC2"/>
    <property type="match status" value="1"/>
</dbReference>
<keyword evidence="3" id="KW-1185">Reference proteome</keyword>
<accession>A0AAD6S0J1</accession>
<evidence type="ECO:0000313" key="2">
    <source>
        <dbReference type="EMBL" id="KAJ7018041.1"/>
    </source>
</evidence>
<feature type="domain" description="CxC2-like cysteine cluster KDZ transposase-associated" evidence="1">
    <location>
        <begin position="70"/>
        <end position="148"/>
    </location>
</feature>
<gene>
    <name evidence="2" type="ORF">C8F04DRAFT_899467</name>
</gene>
<reference evidence="2" key="1">
    <citation type="submission" date="2023-03" db="EMBL/GenBank/DDBJ databases">
        <title>Massive genome expansion in bonnet fungi (Mycena s.s.) driven by repeated elements and novel gene families across ecological guilds.</title>
        <authorList>
            <consortium name="Lawrence Berkeley National Laboratory"/>
            <person name="Harder C.B."/>
            <person name="Miyauchi S."/>
            <person name="Viragh M."/>
            <person name="Kuo A."/>
            <person name="Thoen E."/>
            <person name="Andreopoulos B."/>
            <person name="Lu D."/>
            <person name="Skrede I."/>
            <person name="Drula E."/>
            <person name="Henrissat B."/>
            <person name="Morin E."/>
            <person name="Kohler A."/>
            <person name="Barry K."/>
            <person name="LaButti K."/>
            <person name="Morin E."/>
            <person name="Salamov A."/>
            <person name="Lipzen A."/>
            <person name="Mereny Z."/>
            <person name="Hegedus B."/>
            <person name="Baldrian P."/>
            <person name="Stursova M."/>
            <person name="Weitz H."/>
            <person name="Taylor A."/>
            <person name="Grigoriev I.V."/>
            <person name="Nagy L.G."/>
            <person name="Martin F."/>
            <person name="Kauserud H."/>
        </authorList>
    </citation>
    <scope>NUCLEOTIDE SEQUENCE</scope>
    <source>
        <strain evidence="2">CBHHK200</strain>
    </source>
</reference>
<protein>
    <recommendedName>
        <fullName evidence="1">CxC2-like cysteine cluster KDZ transposase-associated domain-containing protein</fullName>
    </recommendedName>
</protein>
<dbReference type="EMBL" id="JARJCM010000365">
    <property type="protein sequence ID" value="KAJ7018041.1"/>
    <property type="molecule type" value="Genomic_DNA"/>
</dbReference>
<name>A0AAD6S0J1_9AGAR</name>
<comment type="caution">
    <text evidence="2">The sequence shown here is derived from an EMBL/GenBank/DDBJ whole genome shotgun (WGS) entry which is preliminary data.</text>
</comment>
<sequence>FLREVLRLEGPRDASEEFCPSCGTENPTIRCKQCFGGELFCVGCCVAMHAANPLHIINVWNGRHFSRTSLKAIGLRIRLHHAGCSTPASVDNFVVLDLGYIHEVAADFCGCEKRHSTHRRTELLRKQWFPATHNRPRTAATFNCLNLF</sequence>
<proteinExistence type="predicted"/>
<evidence type="ECO:0000313" key="3">
    <source>
        <dbReference type="Proteomes" id="UP001218188"/>
    </source>
</evidence>
<dbReference type="AlphaFoldDB" id="A0AAD6S0J1"/>